<gene>
    <name evidence="4" type="ORF">SCD92_14955</name>
</gene>
<comment type="caution">
    <text evidence="4">The sequence shown here is derived from an EMBL/GenBank/DDBJ whole genome shotgun (WGS) entry which is preliminary data.</text>
</comment>
<accession>A0ABU4S0W0</accession>
<keyword evidence="5" id="KW-1185">Reference proteome</keyword>
<evidence type="ECO:0000259" key="3">
    <source>
        <dbReference type="PROSITE" id="PS50234"/>
    </source>
</evidence>
<feature type="region of interest" description="Disordered" evidence="1">
    <location>
        <begin position="1"/>
        <end position="22"/>
    </location>
</feature>
<proteinExistence type="predicted"/>
<dbReference type="SUPFAM" id="SSF53300">
    <property type="entry name" value="vWA-like"/>
    <property type="match status" value="1"/>
</dbReference>
<organism evidence="4 5">
    <name type="scientific">Gilvimarinus gilvus</name>
    <dbReference type="NCBI Taxonomy" id="3058038"/>
    <lineage>
        <taxon>Bacteria</taxon>
        <taxon>Pseudomonadati</taxon>
        <taxon>Pseudomonadota</taxon>
        <taxon>Gammaproteobacteria</taxon>
        <taxon>Cellvibrionales</taxon>
        <taxon>Cellvibrionaceae</taxon>
        <taxon>Gilvimarinus</taxon>
    </lineage>
</organism>
<keyword evidence="2" id="KW-0812">Transmembrane</keyword>
<keyword evidence="2" id="KW-0472">Membrane</keyword>
<dbReference type="InterPro" id="IPR002035">
    <property type="entry name" value="VWF_A"/>
</dbReference>
<dbReference type="Pfam" id="PF00092">
    <property type="entry name" value="VWA"/>
    <property type="match status" value="1"/>
</dbReference>
<name>A0ABU4S0W0_9GAMM</name>
<dbReference type="InterPro" id="IPR036465">
    <property type="entry name" value="vWFA_dom_sf"/>
</dbReference>
<protein>
    <submittedName>
        <fullName evidence="4">VWA domain-containing protein</fullName>
    </submittedName>
</protein>
<dbReference type="EMBL" id="JAXAFO010000029">
    <property type="protein sequence ID" value="MDX6850670.1"/>
    <property type="molecule type" value="Genomic_DNA"/>
</dbReference>
<evidence type="ECO:0000313" key="4">
    <source>
        <dbReference type="EMBL" id="MDX6850670.1"/>
    </source>
</evidence>
<dbReference type="InterPro" id="IPR051266">
    <property type="entry name" value="CLCR"/>
</dbReference>
<feature type="transmembrane region" description="Helical" evidence="2">
    <location>
        <begin position="75"/>
        <end position="97"/>
    </location>
</feature>
<dbReference type="Gene3D" id="3.40.50.410">
    <property type="entry name" value="von Willebrand factor, type A domain"/>
    <property type="match status" value="1"/>
</dbReference>
<dbReference type="InterPro" id="IPR021908">
    <property type="entry name" value="YfbK_C"/>
</dbReference>
<sequence length="653" mass="71955">MKDFDRHIEQTTPTPDPSARRKAIALAREKFEQEAAQQQHSQSSEKNSQGLFSRLRLMATNTLGRVAMIIENRTLLGGVASAGLLLVGVALVLPTFLNRDVANEPVMLEDIAMEEAVIYTEPQAIEVRYAAEKDVAALVMDAAPAPVSSPPVLGKRLERKVNPARLSLADSMSYELHHGKKLENRDEFEEIKHNNVKLTQEQPVSTFSIDVDTASYSFVRRSLNEGRLPPADAVRAEEMINYFDYRYPSAESTEQPFRPLIHVVDSPWAPGKKLVHVGIKGYEPSAIINKRTNLVFLLDVSGSMNEPDKLPLLVQSMELLVEQLSPEDTLSIVVYAGAAGTVLEPTAIKDKTKILNALRQLRAGGSTAGAEGIELAYQLAEQNFDKEAVNRIILATDGDFNVGINDTEQLKSFVKRKRETGVYLSVLGFGSGNYNDHLMQTLAQNGNGIAAYIDSLNEARKVLVDQANSSLFPIANDVKIQIEFNPAQVKEYRLIGYETRLLDRADFNNDKVDAGDIGAGHSVTALYEIVPTGSDLATIDPLRYGVQDEQAAGNKTKEFGFFKLRYKLPEQSESRKITASIIENSIAPSLRQEIDFSIAVAAFAQYLSGGEYIGQYSLDDIIALAQANKGSDPFGYRTEFVQLVRAAKLAKDI</sequence>
<feature type="domain" description="VWFA" evidence="3">
    <location>
        <begin position="293"/>
        <end position="471"/>
    </location>
</feature>
<dbReference type="CDD" id="cd01465">
    <property type="entry name" value="vWA_subgroup"/>
    <property type="match status" value="1"/>
</dbReference>
<evidence type="ECO:0000256" key="1">
    <source>
        <dbReference type="SAM" id="MobiDB-lite"/>
    </source>
</evidence>
<dbReference type="PANTHER" id="PTHR10579">
    <property type="entry name" value="CALCIUM-ACTIVATED CHLORIDE CHANNEL REGULATOR"/>
    <property type="match status" value="1"/>
</dbReference>
<dbReference type="Pfam" id="PF12034">
    <property type="entry name" value="YfbK_C"/>
    <property type="match status" value="1"/>
</dbReference>
<dbReference type="Pfam" id="PF12450">
    <property type="entry name" value="vWF_A"/>
    <property type="match status" value="1"/>
</dbReference>
<dbReference type="InterPro" id="IPR022156">
    <property type="entry name" value="Uncharacterised_YfbK_N"/>
</dbReference>
<evidence type="ECO:0000313" key="5">
    <source>
        <dbReference type="Proteomes" id="UP001273505"/>
    </source>
</evidence>
<dbReference type="RefSeq" id="WP_302721122.1">
    <property type="nucleotide sequence ID" value="NZ_JAULRU010000256.1"/>
</dbReference>
<dbReference type="PROSITE" id="PS50234">
    <property type="entry name" value="VWFA"/>
    <property type="match status" value="1"/>
</dbReference>
<dbReference type="Proteomes" id="UP001273505">
    <property type="component" value="Unassembled WGS sequence"/>
</dbReference>
<reference evidence="4 5" key="1">
    <citation type="submission" date="2023-11" db="EMBL/GenBank/DDBJ databases">
        <title>Gilvimarinus fulvus sp. nov., isolated from the surface of Kelp.</title>
        <authorList>
            <person name="Sun Y.Y."/>
            <person name="Gong Y."/>
            <person name="Du Z.J."/>
        </authorList>
    </citation>
    <scope>NUCLEOTIDE SEQUENCE [LARGE SCALE GENOMIC DNA]</scope>
    <source>
        <strain evidence="4 5">SDUM040013</strain>
    </source>
</reference>
<dbReference type="SMART" id="SM00327">
    <property type="entry name" value="VWA"/>
    <property type="match status" value="1"/>
</dbReference>
<dbReference type="PANTHER" id="PTHR10579:SF43">
    <property type="entry name" value="ZINC FINGER (C3HC4-TYPE RING FINGER) FAMILY PROTEIN"/>
    <property type="match status" value="1"/>
</dbReference>
<evidence type="ECO:0000256" key="2">
    <source>
        <dbReference type="SAM" id="Phobius"/>
    </source>
</evidence>
<keyword evidence="2" id="KW-1133">Transmembrane helix</keyword>